<organism evidence="1 2">
    <name type="scientific">Melipona bicolor</name>
    <dbReference type="NCBI Taxonomy" id="60889"/>
    <lineage>
        <taxon>Eukaryota</taxon>
        <taxon>Metazoa</taxon>
        <taxon>Ecdysozoa</taxon>
        <taxon>Arthropoda</taxon>
        <taxon>Hexapoda</taxon>
        <taxon>Insecta</taxon>
        <taxon>Pterygota</taxon>
        <taxon>Neoptera</taxon>
        <taxon>Endopterygota</taxon>
        <taxon>Hymenoptera</taxon>
        <taxon>Apocrita</taxon>
        <taxon>Aculeata</taxon>
        <taxon>Apoidea</taxon>
        <taxon>Anthophila</taxon>
        <taxon>Apidae</taxon>
        <taxon>Melipona</taxon>
    </lineage>
</organism>
<evidence type="ECO:0000313" key="1">
    <source>
        <dbReference type="EMBL" id="KAK1134997.1"/>
    </source>
</evidence>
<keyword evidence="2" id="KW-1185">Reference proteome</keyword>
<comment type="caution">
    <text evidence="1">The sequence shown here is derived from an EMBL/GenBank/DDBJ whole genome shotgun (WGS) entry which is preliminary data.</text>
</comment>
<accession>A0AA40GC19</accession>
<gene>
    <name evidence="1" type="ORF">K0M31_007763</name>
</gene>
<proteinExistence type="predicted"/>
<name>A0AA40GC19_9HYME</name>
<protein>
    <submittedName>
        <fullName evidence="1">Uncharacterized protein</fullName>
    </submittedName>
</protein>
<dbReference type="EMBL" id="JAHYIQ010000002">
    <property type="protein sequence ID" value="KAK1134997.1"/>
    <property type="molecule type" value="Genomic_DNA"/>
</dbReference>
<evidence type="ECO:0000313" key="2">
    <source>
        <dbReference type="Proteomes" id="UP001177670"/>
    </source>
</evidence>
<dbReference type="AlphaFoldDB" id="A0AA40GC19"/>
<reference evidence="1" key="1">
    <citation type="submission" date="2021-10" db="EMBL/GenBank/DDBJ databases">
        <title>Melipona bicolor Genome sequencing and assembly.</title>
        <authorList>
            <person name="Araujo N.S."/>
            <person name="Arias M.C."/>
        </authorList>
    </citation>
    <scope>NUCLEOTIDE SEQUENCE</scope>
    <source>
        <strain evidence="1">USP_2M_L1-L4_2017</strain>
        <tissue evidence="1">Whole body</tissue>
    </source>
</reference>
<dbReference type="Proteomes" id="UP001177670">
    <property type="component" value="Unassembled WGS sequence"/>
</dbReference>
<sequence length="152" mass="17490">MMQNRASHLDLHFHNLPDCQDSCWFKPIVAFSALKQVVSYTLLKRSSMCGTQQRQQRPFSLVDVDELATSRDIYRNDTLGGLRGLYLTWRLGLHDVPAYPYATSYELLPVSSGREACVEVYAGCDALFQRRDKGEEKRIRRACGSRRRRGED</sequence>